<dbReference type="Pfam" id="PF00005">
    <property type="entry name" value="ABC_tran"/>
    <property type="match status" value="1"/>
</dbReference>
<evidence type="ECO:0000256" key="2">
    <source>
        <dbReference type="ARBA" id="ARBA00022448"/>
    </source>
</evidence>
<evidence type="ECO:0000256" key="4">
    <source>
        <dbReference type="ARBA" id="ARBA00022840"/>
    </source>
</evidence>
<organism evidence="6 7">
    <name type="scientific">Candidatus Blochmannia ocreatus</name>
    <name type="common">nom. nud.</name>
    <dbReference type="NCBI Taxonomy" id="251538"/>
    <lineage>
        <taxon>Bacteria</taxon>
        <taxon>Pseudomonadati</taxon>
        <taxon>Pseudomonadota</taxon>
        <taxon>Gammaproteobacteria</taxon>
        <taxon>Enterobacterales</taxon>
        <taxon>Enterobacteriaceae</taxon>
        <taxon>ant endosymbionts</taxon>
        <taxon>Candidatus Blochmanniella</taxon>
    </lineage>
</organism>
<dbReference type="GO" id="GO:0005524">
    <property type="term" value="F:ATP binding"/>
    <property type="evidence" value="ECO:0007669"/>
    <property type="project" value="UniProtKB-KW"/>
</dbReference>
<accession>A0ABY4SV67</accession>
<proteinExistence type="inferred from homology"/>
<keyword evidence="2" id="KW-0813">Transport</keyword>
<keyword evidence="3" id="KW-0547">Nucleotide-binding</keyword>
<reference evidence="6" key="1">
    <citation type="submission" date="2022-05" db="EMBL/GenBank/DDBJ databases">
        <title>Impact of host demography and evolutionary history on endosymbiont molecular evolution: a test in carpenter ants (Genus Camponotus) and their Blochmannia endosymbionts.</title>
        <authorList>
            <person name="Manthey J.D."/>
            <person name="Giron J.C."/>
            <person name="Hruska J.P."/>
        </authorList>
    </citation>
    <scope>NUCLEOTIDE SEQUENCE</scope>
    <source>
        <strain evidence="6">C-006</strain>
    </source>
</reference>
<name>A0ABY4SV67_9ENTR</name>
<comment type="similarity">
    <text evidence="1">Belongs to the ABC transporter superfamily.</text>
</comment>
<evidence type="ECO:0000256" key="3">
    <source>
        <dbReference type="ARBA" id="ARBA00022741"/>
    </source>
</evidence>
<evidence type="ECO:0000259" key="5">
    <source>
        <dbReference type="PROSITE" id="PS50893"/>
    </source>
</evidence>
<dbReference type="InterPro" id="IPR027417">
    <property type="entry name" value="P-loop_NTPase"/>
</dbReference>
<dbReference type="SMART" id="SM00382">
    <property type="entry name" value="AAA"/>
    <property type="match status" value="1"/>
</dbReference>
<evidence type="ECO:0000256" key="1">
    <source>
        <dbReference type="ARBA" id="ARBA00005417"/>
    </source>
</evidence>
<evidence type="ECO:0000313" key="7">
    <source>
        <dbReference type="Proteomes" id="UP001056834"/>
    </source>
</evidence>
<keyword evidence="4 6" id="KW-0067">ATP-binding</keyword>
<dbReference type="InterPro" id="IPR003439">
    <property type="entry name" value="ABC_transporter-like_ATP-bd"/>
</dbReference>
<dbReference type="RefSeq" id="WP_250223024.1">
    <property type="nucleotide sequence ID" value="NZ_CP097762.1"/>
</dbReference>
<gene>
    <name evidence="6" type="ORF">M9405_01910</name>
</gene>
<dbReference type="PROSITE" id="PS50893">
    <property type="entry name" value="ABC_TRANSPORTER_2"/>
    <property type="match status" value="1"/>
</dbReference>
<protein>
    <submittedName>
        <fullName evidence="6">ATP-binding cassette domain-containing protein</fullName>
    </submittedName>
</protein>
<dbReference type="EMBL" id="CP097762">
    <property type="protein sequence ID" value="URJ24900.1"/>
    <property type="molecule type" value="Genomic_DNA"/>
</dbReference>
<feature type="domain" description="ABC transporter" evidence="5">
    <location>
        <begin position="10"/>
        <end position="236"/>
    </location>
</feature>
<evidence type="ECO:0000313" key="6">
    <source>
        <dbReference type="EMBL" id="URJ24900.1"/>
    </source>
</evidence>
<dbReference type="Gene3D" id="3.40.50.300">
    <property type="entry name" value="P-loop containing nucleotide triphosphate hydrolases"/>
    <property type="match status" value="1"/>
</dbReference>
<dbReference type="CDD" id="cd03255">
    <property type="entry name" value="ABC_MJ0796_LolCDE_FtsE"/>
    <property type="match status" value="1"/>
</dbReference>
<dbReference type="InterPro" id="IPR003593">
    <property type="entry name" value="AAA+_ATPase"/>
</dbReference>
<sequence>MTNISLLHCIQLTKYYKVANSLVKVLDGVTLSIQSNQMISVIGISGSGKSTLLHLLGGLDHPTSGTIFFKGYALHDLSDSTRAMIRNKFLGFIYQSHHLLLDFNIVENVAMPLLIGGMEYKKAKDKAYCALESVGLKNRVNFFPSELSGGENQRVTIARALINNPDLILADEPTGNLDQKNSNSIFKLLKKINVNYGTTFLIATHDLNLAKKCHKILTISNGKLVTCTRIHQDMVV</sequence>
<keyword evidence="7" id="KW-1185">Reference proteome</keyword>
<dbReference type="PANTHER" id="PTHR42798:SF2">
    <property type="entry name" value="ABC TRANSPORTER ATP-BINDING PROTEIN MG467-RELATED"/>
    <property type="match status" value="1"/>
</dbReference>
<dbReference type="InterPro" id="IPR017911">
    <property type="entry name" value="MacB-like_ATP-bd"/>
</dbReference>
<dbReference type="SUPFAM" id="SSF52540">
    <property type="entry name" value="P-loop containing nucleoside triphosphate hydrolases"/>
    <property type="match status" value="1"/>
</dbReference>
<dbReference type="Proteomes" id="UP001056834">
    <property type="component" value="Chromosome"/>
</dbReference>
<dbReference type="PANTHER" id="PTHR42798">
    <property type="entry name" value="LIPOPROTEIN-RELEASING SYSTEM ATP-BINDING PROTEIN LOLD"/>
    <property type="match status" value="1"/>
</dbReference>